<accession>A0AA38C7P1</accession>
<dbReference type="GO" id="GO:0004534">
    <property type="term" value="F:5'-3' RNA exonuclease activity"/>
    <property type="evidence" value="ECO:0007669"/>
    <property type="project" value="TreeGrafter"/>
</dbReference>
<dbReference type="InterPro" id="IPR003141">
    <property type="entry name" value="Pol/His_phosphatase_N"/>
</dbReference>
<dbReference type="Proteomes" id="UP000824469">
    <property type="component" value="Unassembled WGS sequence"/>
</dbReference>
<gene>
    <name evidence="2" type="ORF">KI387_038433</name>
</gene>
<organism evidence="2 3">
    <name type="scientific">Taxus chinensis</name>
    <name type="common">Chinese yew</name>
    <name type="synonym">Taxus wallichiana var. chinensis</name>
    <dbReference type="NCBI Taxonomy" id="29808"/>
    <lineage>
        <taxon>Eukaryota</taxon>
        <taxon>Viridiplantae</taxon>
        <taxon>Streptophyta</taxon>
        <taxon>Embryophyta</taxon>
        <taxon>Tracheophyta</taxon>
        <taxon>Spermatophyta</taxon>
        <taxon>Pinopsida</taxon>
        <taxon>Pinidae</taxon>
        <taxon>Conifers II</taxon>
        <taxon>Cupressales</taxon>
        <taxon>Taxaceae</taxon>
        <taxon>Taxus</taxon>
    </lineage>
</organism>
<sequence>MGHGKKKKSGKKRRKSVDNSAATKYVQEWFCMTDSEEAMNEGLKCGEAPVIFELHSHSTCSDGFLSPSAVVDRAHRNGVKVLALTDHDTMAGVPAALEAARKYGIRVIPGVEISTMVPSRTDSGKGEPAHILAYYGSCGPAKFAEIEECLASIREGRYHRAETMLEKLKALKMPLKWEHVARIAGDGVAPGRLHVARAMVEARYVDNVKQAFSKFLYDDGPAYATGSEILAEMAIQIIRRTGGVAALAHPWALKNPVSVIRTLKEAGLHGIEVYRGDGKVAGISELADAYELLKIGGSDFHGKGGPDETDLGKVTIPDSAIHKFLKVAQPIWRDALKDILLGFAESSEPKIDKIVYPYGFGKELNGDMSLRCKITGNKEETVVLHLSSWLTKEEKLAVEEEAVRLKLSHTVISEQGKR</sequence>
<dbReference type="InterPro" id="IPR052018">
    <property type="entry name" value="PHP_domain"/>
</dbReference>
<dbReference type="GO" id="GO:0035312">
    <property type="term" value="F:5'-3' DNA exonuclease activity"/>
    <property type="evidence" value="ECO:0007669"/>
    <property type="project" value="TreeGrafter"/>
</dbReference>
<feature type="domain" description="Polymerase/histidinol phosphatase N-terminal" evidence="1">
    <location>
        <begin position="52"/>
        <end position="117"/>
    </location>
</feature>
<dbReference type="SMART" id="SM00481">
    <property type="entry name" value="POLIIIAc"/>
    <property type="match status" value="1"/>
</dbReference>
<name>A0AA38C7P1_TAXCH</name>
<dbReference type="FunFam" id="1.10.150.650:FF:000002">
    <property type="entry name" value="PHP domain-containing protein"/>
    <property type="match status" value="1"/>
</dbReference>
<comment type="caution">
    <text evidence="2">The sequence shown here is derived from an EMBL/GenBank/DDBJ whole genome shotgun (WGS) entry which is preliminary data.</text>
</comment>
<dbReference type="InterPro" id="IPR016195">
    <property type="entry name" value="Pol/histidinol_Pase-like"/>
</dbReference>
<dbReference type="PANTHER" id="PTHR42924:SF3">
    <property type="entry name" value="POLYMERASE_HISTIDINOL PHOSPHATASE N-TERMINAL DOMAIN-CONTAINING PROTEIN"/>
    <property type="match status" value="1"/>
</dbReference>
<dbReference type="Pfam" id="PF02811">
    <property type="entry name" value="PHP"/>
    <property type="match status" value="1"/>
</dbReference>
<dbReference type="CDD" id="cd07438">
    <property type="entry name" value="PHP_HisPPase_AMP"/>
    <property type="match status" value="1"/>
</dbReference>
<dbReference type="Gene3D" id="1.10.150.650">
    <property type="match status" value="1"/>
</dbReference>
<evidence type="ECO:0000259" key="1">
    <source>
        <dbReference type="SMART" id="SM00481"/>
    </source>
</evidence>
<dbReference type="SUPFAM" id="SSF89550">
    <property type="entry name" value="PHP domain-like"/>
    <property type="match status" value="1"/>
</dbReference>
<dbReference type="PANTHER" id="PTHR42924">
    <property type="entry name" value="EXONUCLEASE"/>
    <property type="match status" value="1"/>
</dbReference>
<evidence type="ECO:0000313" key="3">
    <source>
        <dbReference type="Proteomes" id="UP000824469"/>
    </source>
</evidence>
<dbReference type="Gene3D" id="3.20.20.140">
    <property type="entry name" value="Metal-dependent hydrolases"/>
    <property type="match status" value="1"/>
</dbReference>
<feature type="non-terminal residue" evidence="2">
    <location>
        <position position="418"/>
    </location>
</feature>
<protein>
    <recommendedName>
        <fullName evidence="1">Polymerase/histidinol phosphatase N-terminal domain-containing protein</fullName>
    </recommendedName>
</protein>
<keyword evidence="3" id="KW-1185">Reference proteome</keyword>
<dbReference type="AlphaFoldDB" id="A0AA38C7P1"/>
<dbReference type="InterPro" id="IPR004013">
    <property type="entry name" value="PHP_dom"/>
</dbReference>
<reference evidence="2 3" key="1">
    <citation type="journal article" date="2021" name="Nat. Plants">
        <title>The Taxus genome provides insights into paclitaxel biosynthesis.</title>
        <authorList>
            <person name="Xiong X."/>
            <person name="Gou J."/>
            <person name="Liao Q."/>
            <person name="Li Y."/>
            <person name="Zhou Q."/>
            <person name="Bi G."/>
            <person name="Li C."/>
            <person name="Du R."/>
            <person name="Wang X."/>
            <person name="Sun T."/>
            <person name="Guo L."/>
            <person name="Liang H."/>
            <person name="Lu P."/>
            <person name="Wu Y."/>
            <person name="Zhang Z."/>
            <person name="Ro D.K."/>
            <person name="Shang Y."/>
            <person name="Huang S."/>
            <person name="Yan J."/>
        </authorList>
    </citation>
    <scope>NUCLEOTIDE SEQUENCE [LARGE SCALE GENOMIC DNA]</scope>
    <source>
        <strain evidence="2">Ta-2019</strain>
    </source>
</reference>
<dbReference type="OMA" id="IPLKWEH"/>
<proteinExistence type="predicted"/>
<evidence type="ECO:0000313" key="2">
    <source>
        <dbReference type="EMBL" id="KAH9294845.1"/>
    </source>
</evidence>
<dbReference type="EMBL" id="JAHRHJ020000011">
    <property type="protein sequence ID" value="KAH9294845.1"/>
    <property type="molecule type" value="Genomic_DNA"/>
</dbReference>